<proteinExistence type="predicted"/>
<organism evidence="7 8">
    <name type="scientific">Roseivirga thermotolerans</name>
    <dbReference type="NCBI Taxonomy" id="1758176"/>
    <lineage>
        <taxon>Bacteria</taxon>
        <taxon>Pseudomonadati</taxon>
        <taxon>Bacteroidota</taxon>
        <taxon>Cytophagia</taxon>
        <taxon>Cytophagales</taxon>
        <taxon>Roseivirgaceae</taxon>
        <taxon>Roseivirga</taxon>
    </lineage>
</organism>
<evidence type="ECO:0000256" key="4">
    <source>
        <dbReference type="PROSITE-ProRule" id="PRU00433"/>
    </source>
</evidence>
<sequence length="323" mass="36027">MRKLTRITVFVLASVVILVVLAFAYLNFTYPKVDPAPELTVNPTPELIARGEYLANHVALCMDCHSQRDFSRYSGPPTPGTEGAGGDRFDQTMGMPGVFYAKNITPFGISRYTDGELFRVITTGVTKENKALFPIMPYPYYGQMAEDDIHAIIAYLRSLPPVESQIPDSKADFPFSLILKTIPVNASPQPRPQRTDEIAYGKYMATFAACMECHTPVEKGQIVAEQAFSGGREFLMPGGVIMRTPNITPHSTGLGQWTEEMFIAKFKNYENNAYTLSQGDMNTIMPWSMYAGMDTVDLKAIYAYLKTVPAIEKTVVKYEQMND</sequence>
<dbReference type="Gene3D" id="1.10.760.10">
    <property type="entry name" value="Cytochrome c-like domain"/>
    <property type="match status" value="2"/>
</dbReference>
<evidence type="ECO:0000313" key="7">
    <source>
        <dbReference type="EMBL" id="GHE72009.1"/>
    </source>
</evidence>
<feature type="domain" description="Cytochrome c" evidence="6">
    <location>
        <begin position="46"/>
        <end position="160"/>
    </location>
</feature>
<keyword evidence="2 4" id="KW-0479">Metal-binding</keyword>
<evidence type="ECO:0000259" key="6">
    <source>
        <dbReference type="PROSITE" id="PS51007"/>
    </source>
</evidence>
<dbReference type="PANTHER" id="PTHR35008:SF8">
    <property type="entry name" value="ALCOHOL DEHYDROGENASE CYTOCHROME C SUBUNIT"/>
    <property type="match status" value="1"/>
</dbReference>
<dbReference type="PROSITE" id="PS51007">
    <property type="entry name" value="CYTC"/>
    <property type="match status" value="2"/>
</dbReference>
<keyword evidence="3 4" id="KW-0408">Iron</keyword>
<dbReference type="EMBL" id="BNAG01000004">
    <property type="protein sequence ID" value="GHE72009.1"/>
    <property type="molecule type" value="Genomic_DNA"/>
</dbReference>
<dbReference type="InterPro" id="IPR051459">
    <property type="entry name" value="Cytochrome_c-type_DH"/>
</dbReference>
<feature type="transmembrane region" description="Helical" evidence="5">
    <location>
        <begin position="7"/>
        <end position="28"/>
    </location>
</feature>
<reference evidence="8" key="1">
    <citation type="journal article" date="2019" name="Int. J. Syst. Evol. Microbiol.">
        <title>The Global Catalogue of Microorganisms (GCM) 10K type strain sequencing project: providing services to taxonomists for standard genome sequencing and annotation.</title>
        <authorList>
            <consortium name="The Broad Institute Genomics Platform"/>
            <consortium name="The Broad Institute Genome Sequencing Center for Infectious Disease"/>
            <person name="Wu L."/>
            <person name="Ma J."/>
        </authorList>
    </citation>
    <scope>NUCLEOTIDE SEQUENCE [LARGE SCALE GENOMIC DNA]</scope>
    <source>
        <strain evidence="8">CGMCC 1.15111</strain>
    </source>
</reference>
<accession>A0ABQ3I7W6</accession>
<keyword evidence="8" id="KW-1185">Reference proteome</keyword>
<evidence type="ECO:0000256" key="1">
    <source>
        <dbReference type="ARBA" id="ARBA00022617"/>
    </source>
</evidence>
<dbReference type="SUPFAM" id="SSF46626">
    <property type="entry name" value="Cytochrome c"/>
    <property type="match status" value="2"/>
</dbReference>
<dbReference type="InterPro" id="IPR009056">
    <property type="entry name" value="Cyt_c-like_dom"/>
</dbReference>
<keyword evidence="5" id="KW-1133">Transmembrane helix</keyword>
<dbReference type="Proteomes" id="UP000658258">
    <property type="component" value="Unassembled WGS sequence"/>
</dbReference>
<dbReference type="RefSeq" id="WP_189631119.1">
    <property type="nucleotide sequence ID" value="NZ_BNAG01000004.1"/>
</dbReference>
<dbReference type="Pfam" id="PF00034">
    <property type="entry name" value="Cytochrom_C"/>
    <property type="match status" value="1"/>
</dbReference>
<dbReference type="InterPro" id="IPR036909">
    <property type="entry name" value="Cyt_c-like_dom_sf"/>
</dbReference>
<comment type="caution">
    <text evidence="7">The sequence shown here is derived from an EMBL/GenBank/DDBJ whole genome shotgun (WGS) entry which is preliminary data.</text>
</comment>
<evidence type="ECO:0000256" key="2">
    <source>
        <dbReference type="ARBA" id="ARBA00022723"/>
    </source>
</evidence>
<keyword evidence="5" id="KW-0812">Transmembrane</keyword>
<dbReference type="PANTHER" id="PTHR35008">
    <property type="entry name" value="BLL4482 PROTEIN-RELATED"/>
    <property type="match status" value="1"/>
</dbReference>
<evidence type="ECO:0000256" key="3">
    <source>
        <dbReference type="ARBA" id="ARBA00023004"/>
    </source>
</evidence>
<protein>
    <submittedName>
        <fullName evidence="7">Cytochrome c</fullName>
    </submittedName>
</protein>
<gene>
    <name evidence="7" type="ORF">GCM10011340_30170</name>
</gene>
<keyword evidence="1 4" id="KW-0349">Heme</keyword>
<feature type="domain" description="Cytochrome c" evidence="6">
    <location>
        <begin position="196"/>
        <end position="309"/>
    </location>
</feature>
<evidence type="ECO:0000256" key="5">
    <source>
        <dbReference type="SAM" id="Phobius"/>
    </source>
</evidence>
<keyword evidence="5" id="KW-0472">Membrane</keyword>
<name>A0ABQ3I7W6_9BACT</name>
<evidence type="ECO:0000313" key="8">
    <source>
        <dbReference type="Proteomes" id="UP000658258"/>
    </source>
</evidence>